<reference evidence="5" key="1">
    <citation type="submission" date="2022-10" db="EMBL/GenBank/DDBJ databases">
        <authorList>
            <person name="Hyden B.L."/>
            <person name="Feng K."/>
            <person name="Yates T."/>
            <person name="Jawdy S."/>
            <person name="Smart L.B."/>
            <person name="Muchero W."/>
        </authorList>
    </citation>
    <scope>NUCLEOTIDE SEQUENCE</scope>
    <source>
        <tissue evidence="5">Shoot tip</tissue>
    </source>
</reference>
<proteinExistence type="predicted"/>
<dbReference type="SUPFAM" id="SSF52058">
    <property type="entry name" value="L domain-like"/>
    <property type="match status" value="2"/>
</dbReference>
<dbReference type="Gene3D" id="3.80.10.10">
    <property type="entry name" value="Ribonuclease Inhibitor"/>
    <property type="match status" value="4"/>
</dbReference>
<accession>A0ABQ9CD32</accession>
<protein>
    <submittedName>
        <fullName evidence="5">Uncharacterized protein</fullName>
    </submittedName>
</protein>
<keyword evidence="6" id="KW-1185">Reference proteome</keyword>
<keyword evidence="2" id="KW-0677">Repeat</keyword>
<evidence type="ECO:0000256" key="1">
    <source>
        <dbReference type="ARBA" id="ARBA00022614"/>
    </source>
</evidence>
<dbReference type="PANTHER" id="PTHR16083:SF25">
    <property type="entry name" value="C-JID DOMAIN-CONTAINING PROTEIN"/>
    <property type="match status" value="1"/>
</dbReference>
<evidence type="ECO:0000313" key="5">
    <source>
        <dbReference type="EMBL" id="KAJ6397551.1"/>
    </source>
</evidence>
<evidence type="ECO:0000256" key="2">
    <source>
        <dbReference type="ARBA" id="ARBA00022737"/>
    </source>
</evidence>
<dbReference type="Proteomes" id="UP001141253">
    <property type="component" value="Chromosome 5"/>
</dbReference>
<organism evidence="5 6">
    <name type="scientific">Salix suchowensis</name>
    <dbReference type="NCBI Taxonomy" id="1278906"/>
    <lineage>
        <taxon>Eukaryota</taxon>
        <taxon>Viridiplantae</taxon>
        <taxon>Streptophyta</taxon>
        <taxon>Embryophyta</taxon>
        <taxon>Tracheophyta</taxon>
        <taxon>Spermatophyta</taxon>
        <taxon>Magnoliopsida</taxon>
        <taxon>eudicotyledons</taxon>
        <taxon>Gunneridae</taxon>
        <taxon>Pentapetalae</taxon>
        <taxon>rosids</taxon>
        <taxon>fabids</taxon>
        <taxon>Malpighiales</taxon>
        <taxon>Salicaceae</taxon>
        <taxon>Saliceae</taxon>
        <taxon>Salix</taxon>
    </lineage>
</organism>
<name>A0ABQ9CD32_9ROSI</name>
<dbReference type="Pfam" id="PF20160">
    <property type="entry name" value="C-JID"/>
    <property type="match status" value="1"/>
</dbReference>
<evidence type="ECO:0000259" key="4">
    <source>
        <dbReference type="Pfam" id="PF23598"/>
    </source>
</evidence>
<dbReference type="Pfam" id="PF23598">
    <property type="entry name" value="LRR_14"/>
    <property type="match status" value="1"/>
</dbReference>
<feature type="domain" description="C-JID" evidence="3">
    <location>
        <begin position="599"/>
        <end position="729"/>
    </location>
</feature>
<dbReference type="EMBL" id="JAPFFI010000003">
    <property type="protein sequence ID" value="KAJ6397551.1"/>
    <property type="molecule type" value="Genomic_DNA"/>
</dbReference>
<gene>
    <name evidence="5" type="ORF">OIU77_018544</name>
</gene>
<reference evidence="5" key="2">
    <citation type="journal article" date="2023" name="Int. J. Mol. Sci.">
        <title>De Novo Assembly and Annotation of 11 Diverse Shrub Willow (Salix) Genomes Reveals Novel Gene Organization in Sex-Linked Regions.</title>
        <authorList>
            <person name="Hyden B."/>
            <person name="Feng K."/>
            <person name="Yates T.B."/>
            <person name="Jawdy S."/>
            <person name="Cereghino C."/>
            <person name="Smart L.B."/>
            <person name="Muchero W."/>
        </authorList>
    </citation>
    <scope>NUCLEOTIDE SEQUENCE</scope>
    <source>
        <tissue evidence="5">Shoot tip</tissue>
    </source>
</reference>
<sequence length="758" mass="84870">MHDVLLKLGRKIVVQENVDPRERSRLWDATDVYRVLTSQGTGKVESISLNLSATTEINLSPAAFEGMYNLRLLKFYYPPFYYPNYLCQKRVGIHLPQGLHFLSNELRILSWCNYPLKSLPSNFFPEKLVVLEMPCSELEQLWNEYQPLENLKLMNLHPSSKLILIDSDLSKVPNLEVLNVGQCSSCSFGLPSCIKHCTKLTILELDNYVSLCTLPSSIGFLSQLVKLNLSFCRSLTCLPDSIGELKSLVELNLQSCLKLASLPSSIGKLKCLVKLELSGCSELVSLPESIGELKSLVELHLLYCSKLASLPDSIGKLKCLVELYLSSSSKLASFPNSIGELKCLAKLILRSSTELASLPDCIGELKSLVLLQISDCSRLASLPDSIGQLKCLVELNLSGCSKLKSLPNSFYGLESLKRLNLSNCDMLNGFPILNRRRSEVEEIASTTNKLACLVVLNMGYCAGLEISGSVGSWVSLKVLRLPGNDFERIPANIKQLPMLIELNLYCCQRLQHLPQLPSSLEVLIASGCISLTSVEGIFMQGCKDFEAASQQFDFSDCLHLDQSSLTKIIGDAHLRILHMTTSLFNQQYFGKPIRVRLCIPGSEVPGRFTYKNTGGPAVKIKLPAHWHRANTTDQLFGFTLCAVVSFGPCQEYRRYFDIECECHLITKDGTQSDLSFHYYEKYETMQWRIWERDHVFIWSIHSHHSFKEASFHFKSLGGIPADAVVQSGVHPLFVEDYIDEPEQPHPEIDGKCLKNSSI</sequence>
<comment type="caution">
    <text evidence="5">The sequence shown here is derived from an EMBL/GenBank/DDBJ whole genome shotgun (WGS) entry which is preliminary data.</text>
</comment>
<dbReference type="InterPro" id="IPR045344">
    <property type="entry name" value="C-JID"/>
</dbReference>
<evidence type="ECO:0000313" key="6">
    <source>
        <dbReference type="Proteomes" id="UP001141253"/>
    </source>
</evidence>
<evidence type="ECO:0000259" key="3">
    <source>
        <dbReference type="Pfam" id="PF20160"/>
    </source>
</evidence>
<dbReference type="PANTHER" id="PTHR16083">
    <property type="entry name" value="LEUCINE RICH REPEAT CONTAINING PROTEIN"/>
    <property type="match status" value="1"/>
</dbReference>
<dbReference type="InterPro" id="IPR032675">
    <property type="entry name" value="LRR_dom_sf"/>
</dbReference>
<dbReference type="InterPro" id="IPR055414">
    <property type="entry name" value="LRR_R13L4/SHOC2-like"/>
</dbReference>
<feature type="domain" description="Disease resistance R13L4/SHOC-2-like LRR" evidence="4">
    <location>
        <begin position="256"/>
        <end position="347"/>
    </location>
</feature>
<keyword evidence="1" id="KW-0433">Leucine-rich repeat</keyword>